<keyword evidence="4" id="KW-1185">Reference proteome</keyword>
<evidence type="ECO:0000313" key="3">
    <source>
        <dbReference type="EMBL" id="CAB9512161.1"/>
    </source>
</evidence>
<reference evidence="3" key="1">
    <citation type="submission" date="2020-06" db="EMBL/GenBank/DDBJ databases">
        <authorList>
            <consortium name="Plant Systems Biology data submission"/>
        </authorList>
    </citation>
    <scope>NUCLEOTIDE SEQUENCE</scope>
    <source>
        <strain evidence="3">D6</strain>
    </source>
</reference>
<feature type="signal peptide" evidence="1">
    <location>
        <begin position="1"/>
        <end position="25"/>
    </location>
</feature>
<feature type="domain" description="VDE lipocalin" evidence="2">
    <location>
        <begin position="114"/>
        <end position="406"/>
    </location>
</feature>
<accession>A0A9N8E411</accession>
<dbReference type="GO" id="GO:0010028">
    <property type="term" value="P:xanthophyll cycle"/>
    <property type="evidence" value="ECO:0007669"/>
    <property type="project" value="InterPro"/>
</dbReference>
<dbReference type="Proteomes" id="UP001153069">
    <property type="component" value="Unassembled WGS sequence"/>
</dbReference>
<dbReference type="SUPFAM" id="SSF50814">
    <property type="entry name" value="Lipocalins"/>
    <property type="match status" value="1"/>
</dbReference>
<gene>
    <name evidence="3" type="ORF">SEMRO_521_G159480.1</name>
</gene>
<comment type="caution">
    <text evidence="3">The sequence shown here is derived from an EMBL/GenBank/DDBJ whole genome shotgun (WGS) entry which is preliminary data.</text>
</comment>
<protein>
    <submittedName>
        <fullName evidence="3">Inherit from euNOG: Violaxanthin</fullName>
    </submittedName>
</protein>
<dbReference type="EMBL" id="CAICTM010000520">
    <property type="protein sequence ID" value="CAB9512161.1"/>
    <property type="molecule type" value="Genomic_DNA"/>
</dbReference>
<sequence>MGYISKKRVAASALLLTSVALPGNAFTPSSISRASVARPISPMETSNHIVQRPASSVQLEAAKGGILGQGKAVLTGVLAGALLSASLAFSSPAFAENELSDKYGGGFDSSLVDQTCLVDKCSVQAKACLADDPSCRKGLTCTAKCLGDNACITGCMARYGDRNLDNLLKCTIEDNECIKIAILPGGADKFNEAPRSPAPTIPNFNTKSLEGSWYKVVGYNPNYDCYACQRNTFSPVDGDNMFTSSNKLQMDVEFSMPHLLPDGSPLPPKNVRETIQMNEADGEMLGSMSIGMNAYSTHETMVFDKNPNPIDNFVSKKGVGYSRTAHSEGEMFGLKFWENWYVIGENDPSEPEFKFVYYNGKTRQNTYEGAFIYSRSRELDPVSMKKVYKIAKDAGMNPDNFCSIRNGCFKDEDNAAGRAPTDPFRGFLASTKVSELLGVEPVAARDTVMRGAPTAEVLNPDKTQEKRAWYYEVGDYLENPHRHFQAMDNLRVKMVWPEEVTAEKN</sequence>
<dbReference type="InterPro" id="IPR044682">
    <property type="entry name" value="VDE"/>
</dbReference>
<dbReference type="AlphaFoldDB" id="A0A9N8E411"/>
<feature type="chain" id="PRO_5040272935" evidence="1">
    <location>
        <begin position="26"/>
        <end position="505"/>
    </location>
</feature>
<organism evidence="3 4">
    <name type="scientific">Seminavis robusta</name>
    <dbReference type="NCBI Taxonomy" id="568900"/>
    <lineage>
        <taxon>Eukaryota</taxon>
        <taxon>Sar</taxon>
        <taxon>Stramenopiles</taxon>
        <taxon>Ochrophyta</taxon>
        <taxon>Bacillariophyta</taxon>
        <taxon>Bacillariophyceae</taxon>
        <taxon>Bacillariophycidae</taxon>
        <taxon>Naviculales</taxon>
        <taxon>Naviculaceae</taxon>
        <taxon>Seminavis</taxon>
    </lineage>
</organism>
<keyword evidence="1" id="KW-0732">Signal</keyword>
<dbReference type="Gene3D" id="2.40.128.20">
    <property type="match status" value="1"/>
</dbReference>
<dbReference type="PANTHER" id="PTHR33970">
    <property type="entry name" value="VIOLAXANTHIN DE-EPOXIDASE, CHLOROPLASTIC-RELATED"/>
    <property type="match status" value="1"/>
</dbReference>
<evidence type="ECO:0000313" key="4">
    <source>
        <dbReference type="Proteomes" id="UP001153069"/>
    </source>
</evidence>
<name>A0A9N8E411_9STRA</name>
<dbReference type="InterPro" id="IPR012674">
    <property type="entry name" value="Calycin"/>
</dbReference>
<proteinExistence type="predicted"/>
<dbReference type="GO" id="GO:0046422">
    <property type="term" value="F:violaxanthin de-epoxidase activity"/>
    <property type="evidence" value="ECO:0007669"/>
    <property type="project" value="InterPro"/>
</dbReference>
<evidence type="ECO:0000259" key="2">
    <source>
        <dbReference type="Pfam" id="PF07137"/>
    </source>
</evidence>
<dbReference type="Pfam" id="PF07137">
    <property type="entry name" value="VDE"/>
    <property type="match status" value="1"/>
</dbReference>
<dbReference type="OrthoDB" id="10258187at2759"/>
<dbReference type="InterPro" id="IPR010788">
    <property type="entry name" value="VDE_dom"/>
</dbReference>
<dbReference type="PANTHER" id="PTHR33970:SF1">
    <property type="entry name" value="VIOLAXANTHIN DE-EPOXIDASE, CHLOROPLASTIC"/>
    <property type="match status" value="1"/>
</dbReference>
<evidence type="ECO:0000256" key="1">
    <source>
        <dbReference type="SAM" id="SignalP"/>
    </source>
</evidence>